<protein>
    <submittedName>
        <fullName evidence="1">Uncharacterized protein</fullName>
    </submittedName>
</protein>
<dbReference type="HOGENOM" id="CLU_1980559_0_0_9"/>
<organism evidence="1 2">
    <name type="scientific">Thermacetogenium phaeum (strain ATCC BAA-254 / DSM 26808 / PB)</name>
    <dbReference type="NCBI Taxonomy" id="1089553"/>
    <lineage>
        <taxon>Bacteria</taxon>
        <taxon>Bacillati</taxon>
        <taxon>Bacillota</taxon>
        <taxon>Clostridia</taxon>
        <taxon>Thermoanaerobacterales</taxon>
        <taxon>Thermoanaerobacteraceae</taxon>
        <taxon>Thermacetogenium</taxon>
    </lineage>
</organism>
<proteinExistence type="predicted"/>
<dbReference type="STRING" id="1089553.Tph_c14840"/>
<name>K4LI04_THEPS</name>
<evidence type="ECO:0000313" key="2">
    <source>
        <dbReference type="Proteomes" id="UP000000467"/>
    </source>
</evidence>
<keyword evidence="2" id="KW-1185">Reference proteome</keyword>
<accession>K4LI04</accession>
<dbReference type="KEGG" id="tpz:Tph_c14840"/>
<gene>
    <name evidence="1" type="ordered locus">Tph_c14840</name>
</gene>
<reference evidence="1 2" key="1">
    <citation type="journal article" date="2012" name="BMC Genomics">
        <title>Genome-guided analysis of physiological and morphological traits of the fermentative acetate oxidizer Thermacetogenium phaeum.</title>
        <authorList>
            <person name="Oehler D."/>
            <person name="Poehlein A."/>
            <person name="Leimbach A."/>
            <person name="Muller N."/>
            <person name="Daniel R."/>
            <person name="Gottschalk G."/>
            <person name="Schink B."/>
        </authorList>
    </citation>
    <scope>NUCLEOTIDE SEQUENCE [LARGE SCALE GENOMIC DNA]</scope>
    <source>
        <strain evidence="2">ATCC BAA-254 / DSM 26808 / PB</strain>
    </source>
</reference>
<dbReference type="eggNOG" id="ENOG502ZSVR">
    <property type="taxonomic scope" value="Bacteria"/>
</dbReference>
<dbReference type="Proteomes" id="UP000000467">
    <property type="component" value="Chromosome"/>
</dbReference>
<sequence length="126" mass="14075">MKLSSFVKFFITWLQGIHKTQIKTLAVLVFALMCTWRLGVASLGRALPARTAEKHRIKRVDRFLGNNRIPTKKACKSAGANDNRAEEACSGSDRLDRPPRWQAPGSCCRNHCQRKGTSDLLDCCAT</sequence>
<dbReference type="AlphaFoldDB" id="K4LI04"/>
<dbReference type="EMBL" id="CP003732">
    <property type="protein sequence ID" value="AFV11692.1"/>
    <property type="molecule type" value="Genomic_DNA"/>
</dbReference>
<evidence type="ECO:0000313" key="1">
    <source>
        <dbReference type="EMBL" id="AFV11692.1"/>
    </source>
</evidence>